<keyword evidence="2" id="KW-1185">Reference proteome</keyword>
<gene>
    <name evidence="1" type="ORF">HUO07_18960</name>
</gene>
<sequence length="321" mass="34593">MSMKENRRALIVALESEYNDGTTTPAAASDAVLAREITTTPLAGNNIERNFVRPYYGNSPQAPGEKHIQVVVEVELNTSGELGTPPPWGKMLRACGWSEVIEVDERVIYSPVSDDEDSCVFFAHMDGNLHKGRGAHGTPEFTLNGNGIPVIRFTLYGLVSPVTAAELPSVTLTQWRKALVVNSTNTENMSLYGVTAPFSQFSLNMSGQVEHMSEVVGGADIEITGRGPSGTVQIEDPGVGVKDYFAIHQNAETGALKLTHGKAPADPAEMITFYMPAIGIEQPTYSAVKGKQMLTINYMPEPIDGNDEVKIVVGTPLVETP</sequence>
<dbReference type="Proteomes" id="UP000589984">
    <property type="component" value="Unassembled WGS sequence"/>
</dbReference>
<dbReference type="RefSeq" id="WP_176304809.1">
    <property type="nucleotide sequence ID" value="NZ_JABWCV010000031.1"/>
</dbReference>
<reference evidence="1 2" key="1">
    <citation type="submission" date="2020-06" db="EMBL/GenBank/DDBJ databases">
        <title>Halomonas sp. QX-1 draft genome sequence.</title>
        <authorList>
            <person name="Qiu X."/>
        </authorList>
    </citation>
    <scope>NUCLEOTIDE SEQUENCE [LARGE SCALE GENOMIC DNA]</scope>
    <source>
        <strain evidence="1 2">QX-1</strain>
    </source>
</reference>
<name>A0A7Y6RGB3_9GAMM</name>
<accession>A0A7Y6RGB3</accession>
<organism evidence="1 2">
    <name type="scientific">Vreelandella maris</name>
    <dbReference type="NCBI Taxonomy" id="2729617"/>
    <lineage>
        <taxon>Bacteria</taxon>
        <taxon>Pseudomonadati</taxon>
        <taxon>Pseudomonadota</taxon>
        <taxon>Gammaproteobacteria</taxon>
        <taxon>Oceanospirillales</taxon>
        <taxon>Halomonadaceae</taxon>
        <taxon>Vreelandella</taxon>
    </lineage>
</organism>
<evidence type="ECO:0000313" key="2">
    <source>
        <dbReference type="Proteomes" id="UP000589984"/>
    </source>
</evidence>
<evidence type="ECO:0000313" key="1">
    <source>
        <dbReference type="EMBL" id="NVF16226.1"/>
    </source>
</evidence>
<protein>
    <submittedName>
        <fullName evidence="1">Uncharacterized protein</fullName>
    </submittedName>
</protein>
<proteinExistence type="predicted"/>
<comment type="caution">
    <text evidence="1">The sequence shown here is derived from an EMBL/GenBank/DDBJ whole genome shotgun (WGS) entry which is preliminary data.</text>
</comment>
<dbReference type="EMBL" id="JABWCV010000031">
    <property type="protein sequence ID" value="NVF16226.1"/>
    <property type="molecule type" value="Genomic_DNA"/>
</dbReference>
<dbReference type="AlphaFoldDB" id="A0A7Y6RGB3"/>